<evidence type="ECO:0000259" key="8">
    <source>
        <dbReference type="PROSITE" id="PS50833"/>
    </source>
</evidence>
<dbReference type="GO" id="GO:0030515">
    <property type="term" value="F:snoRNA binding"/>
    <property type="evidence" value="ECO:0007669"/>
    <property type="project" value="TreeGrafter"/>
</dbReference>
<dbReference type="EMBL" id="CALOZG010000042">
    <property type="protein sequence ID" value="CAH4035331.1"/>
    <property type="molecule type" value="Genomic_DNA"/>
</dbReference>
<keyword evidence="7" id="KW-0560">Oxidoreductase</keyword>
<dbReference type="GO" id="GO:0032040">
    <property type="term" value="C:small-subunit processome"/>
    <property type="evidence" value="ECO:0007669"/>
    <property type="project" value="TreeGrafter"/>
</dbReference>
<dbReference type="Proteomes" id="UP001152562">
    <property type="component" value="Unassembled WGS sequence"/>
</dbReference>
<keyword evidence="6" id="KW-0521">NADP</keyword>
<comment type="subcellular location">
    <subcellularLocation>
        <location evidence="1">Cytoplasm</location>
    </subcellularLocation>
</comment>
<keyword evidence="5" id="KW-0274">FAD</keyword>
<evidence type="ECO:0000256" key="7">
    <source>
        <dbReference type="ARBA" id="ARBA00023002"/>
    </source>
</evidence>
<dbReference type="Pfam" id="PF04427">
    <property type="entry name" value="Brix"/>
    <property type="match status" value="1"/>
</dbReference>
<dbReference type="GO" id="GO:0016651">
    <property type="term" value="F:oxidoreductase activity, acting on NAD(P)H"/>
    <property type="evidence" value="ECO:0007669"/>
    <property type="project" value="UniProtKB-ARBA"/>
</dbReference>
<dbReference type="PANTHER" id="PTHR22734">
    <property type="entry name" value="U3 SMALL NUCLEOLAR RIBONUCLEOPROTEIN PROTEIN IMP4"/>
    <property type="match status" value="1"/>
</dbReference>
<keyword evidence="4" id="KW-0288">FMN</keyword>
<dbReference type="GO" id="GO:0010181">
    <property type="term" value="F:FMN binding"/>
    <property type="evidence" value="ECO:0007669"/>
    <property type="project" value="InterPro"/>
</dbReference>
<dbReference type="SUPFAM" id="SSF63380">
    <property type="entry name" value="Riboflavin synthase domain-like"/>
    <property type="match status" value="1"/>
</dbReference>
<dbReference type="Gene3D" id="2.40.30.10">
    <property type="entry name" value="Translation factors"/>
    <property type="match status" value="1"/>
</dbReference>
<dbReference type="FunFam" id="3.40.50.10480:FF:000001">
    <property type="entry name" value="IMP4, U3 small nucleolar ribonucleoprotein"/>
    <property type="match status" value="1"/>
</dbReference>
<dbReference type="Gene3D" id="3.40.50.10480">
    <property type="entry name" value="Probable brix-domain ribosomal biogenesis protein"/>
    <property type="match status" value="1"/>
</dbReference>
<evidence type="ECO:0000256" key="5">
    <source>
        <dbReference type="ARBA" id="ARBA00022827"/>
    </source>
</evidence>
<accession>A0A9P0TN79</accession>
<dbReference type="SMART" id="SM00879">
    <property type="entry name" value="Brix"/>
    <property type="match status" value="1"/>
</dbReference>
<evidence type="ECO:0008006" key="12">
    <source>
        <dbReference type="Google" id="ProtNLM"/>
    </source>
</evidence>
<dbReference type="PRINTS" id="PR00369">
    <property type="entry name" value="FLAVODOXIN"/>
</dbReference>
<feature type="domain" description="Flavodoxin-like" evidence="9">
    <location>
        <begin position="7"/>
        <end position="151"/>
    </location>
</feature>
<evidence type="ECO:0000256" key="6">
    <source>
        <dbReference type="ARBA" id="ARBA00022857"/>
    </source>
</evidence>
<dbReference type="InterPro" id="IPR008254">
    <property type="entry name" value="Flavodoxin/NO_synth"/>
</dbReference>
<evidence type="ECO:0000256" key="3">
    <source>
        <dbReference type="ARBA" id="ARBA00022630"/>
    </source>
</evidence>
<dbReference type="Gene3D" id="1.20.990.10">
    <property type="entry name" value="NADPH-cytochrome p450 Reductase, Chain A, domain 3"/>
    <property type="match status" value="1"/>
</dbReference>
<dbReference type="SUPFAM" id="SSF52954">
    <property type="entry name" value="Class II aaRS ABD-related"/>
    <property type="match status" value="1"/>
</dbReference>
<evidence type="ECO:0000313" key="11">
    <source>
        <dbReference type="Proteomes" id="UP001152562"/>
    </source>
</evidence>
<name>A0A9P0TN79_PIEBR</name>
<comment type="caution">
    <text evidence="10">The sequence shown here is derived from an EMBL/GenBank/DDBJ whole genome shotgun (WGS) entry which is preliminary data.</text>
</comment>
<evidence type="ECO:0000259" key="9">
    <source>
        <dbReference type="PROSITE" id="PS50902"/>
    </source>
</evidence>
<dbReference type="PANTHER" id="PTHR22734:SF2">
    <property type="entry name" value="U3 SMALL NUCLEOLAR RIBONUCLEOPROTEIN PROTEIN IMP4"/>
    <property type="match status" value="1"/>
</dbReference>
<dbReference type="FunFam" id="3.40.50.360:FF:000015">
    <property type="entry name" value="NADPH-dependent diflavin oxidoreductase 1"/>
    <property type="match status" value="1"/>
</dbReference>
<dbReference type="Gene3D" id="3.40.50.360">
    <property type="match status" value="1"/>
</dbReference>
<keyword evidence="3" id="KW-0285">Flavoprotein</keyword>
<dbReference type="GO" id="GO:0006364">
    <property type="term" value="P:rRNA processing"/>
    <property type="evidence" value="ECO:0007669"/>
    <property type="project" value="InterPro"/>
</dbReference>
<keyword evidence="2" id="KW-0963">Cytoplasm</keyword>
<evidence type="ECO:0000256" key="1">
    <source>
        <dbReference type="ARBA" id="ARBA00004496"/>
    </source>
</evidence>
<evidence type="ECO:0000256" key="2">
    <source>
        <dbReference type="ARBA" id="ARBA00022490"/>
    </source>
</evidence>
<dbReference type="GO" id="GO:0042274">
    <property type="term" value="P:ribosomal small subunit biogenesis"/>
    <property type="evidence" value="ECO:0007669"/>
    <property type="project" value="UniProtKB-ARBA"/>
</dbReference>
<dbReference type="Pfam" id="PF00258">
    <property type="entry name" value="Flavodoxin_1"/>
    <property type="match status" value="1"/>
</dbReference>
<dbReference type="InterPro" id="IPR044281">
    <property type="entry name" value="IMP4/RPF1"/>
</dbReference>
<dbReference type="PROSITE" id="PS50833">
    <property type="entry name" value="BRIX"/>
    <property type="match status" value="1"/>
</dbReference>
<dbReference type="InterPro" id="IPR017938">
    <property type="entry name" value="Riboflavin_synthase-like_b-brl"/>
</dbReference>
<keyword evidence="11" id="KW-1185">Reference proteome</keyword>
<reference evidence="10" key="1">
    <citation type="submission" date="2022-05" db="EMBL/GenBank/DDBJ databases">
        <authorList>
            <person name="Okamura Y."/>
        </authorList>
    </citation>
    <scope>NUCLEOTIDE SEQUENCE</scope>
</reference>
<sequence>MCMAKRIVILYGSQTYTSQEIAERIWRTTKILGLKGPVQAMDDFPISKLIHEQYALFVCATTGEGDEPDNMKAFWKFLLRKNLPSNSLVNLKFGVIGLGDSSYDKFNFAAKKLHKRLLQLGAQPLLDTALCDYQHDLGHDAVLIPWLEKFYAKLNTAQKIDPNIGVTKFVPRWKTTIIKNNITMMSECGLNKDMYFGSTNTDHFVNPIYLEIESNSRTTHESHFQDVRLLSFKTVHKEKINYCPGDVFNIRPRNSKDDIEDLFGIFETHNIDIKPHYMLNIEEYHEEENIPIHGDLRKEAIALQQRLEFEDKGPEKSAVIGGFSGGVNTLNSQDDEYRYAGVEDPKIMITTSREPSARLKMFVKELRLIFPNSQRMNRGGYEMSQLIHACRANDVTDFIVVHEHRGVPDSLVICHLPYGPTASFTLSGVVMRHDIPDIGPMSEQYPHLIFHNFKTDLGIRTMSILKYLFPVPKPDSKRVITFANNDDYICFRQHTHKKAGKEIELSEVGPRFQMKLYEIKLGTLEALEAADTEWALRPYMNTAAKRRFLSEEDGWQEEE</sequence>
<dbReference type="InterPro" id="IPR001094">
    <property type="entry name" value="Flavdoxin-like"/>
</dbReference>
<dbReference type="GO" id="GO:0005654">
    <property type="term" value="C:nucleoplasm"/>
    <property type="evidence" value="ECO:0007669"/>
    <property type="project" value="UniProtKB-ARBA"/>
</dbReference>
<dbReference type="PROSITE" id="PS50902">
    <property type="entry name" value="FLAVODOXIN_LIKE"/>
    <property type="match status" value="1"/>
</dbReference>
<evidence type="ECO:0000313" key="10">
    <source>
        <dbReference type="EMBL" id="CAH4035331.1"/>
    </source>
</evidence>
<dbReference type="GO" id="GO:0034457">
    <property type="term" value="C:Mpp10 complex"/>
    <property type="evidence" value="ECO:0007669"/>
    <property type="project" value="UniProtKB-ARBA"/>
</dbReference>
<dbReference type="GO" id="GO:0042134">
    <property type="term" value="F:rRNA primary transcript binding"/>
    <property type="evidence" value="ECO:0007669"/>
    <property type="project" value="InterPro"/>
</dbReference>
<dbReference type="InterPro" id="IPR029039">
    <property type="entry name" value="Flavoprotein-like_sf"/>
</dbReference>
<gene>
    <name evidence="10" type="ORF">PIBRA_LOCUS11402</name>
</gene>
<organism evidence="10 11">
    <name type="scientific">Pieris brassicae</name>
    <name type="common">White butterfly</name>
    <name type="synonym">Large white butterfly</name>
    <dbReference type="NCBI Taxonomy" id="7116"/>
    <lineage>
        <taxon>Eukaryota</taxon>
        <taxon>Metazoa</taxon>
        <taxon>Ecdysozoa</taxon>
        <taxon>Arthropoda</taxon>
        <taxon>Hexapoda</taxon>
        <taxon>Insecta</taxon>
        <taxon>Pterygota</taxon>
        <taxon>Neoptera</taxon>
        <taxon>Endopterygota</taxon>
        <taxon>Lepidoptera</taxon>
        <taxon>Glossata</taxon>
        <taxon>Ditrysia</taxon>
        <taxon>Papilionoidea</taxon>
        <taxon>Pieridae</taxon>
        <taxon>Pierinae</taxon>
        <taxon>Pieris</taxon>
    </lineage>
</organism>
<dbReference type="GO" id="GO:0005737">
    <property type="term" value="C:cytoplasm"/>
    <property type="evidence" value="ECO:0007669"/>
    <property type="project" value="UniProtKB-SubCell"/>
</dbReference>
<dbReference type="InterPro" id="IPR023173">
    <property type="entry name" value="NADPH_Cyt_P450_Rdtase_alpha"/>
</dbReference>
<evidence type="ECO:0000256" key="4">
    <source>
        <dbReference type="ARBA" id="ARBA00022643"/>
    </source>
</evidence>
<feature type="domain" description="Brix" evidence="8">
    <location>
        <begin position="345"/>
        <end position="525"/>
    </location>
</feature>
<dbReference type="InterPro" id="IPR007109">
    <property type="entry name" value="Brix"/>
</dbReference>
<dbReference type="AlphaFoldDB" id="A0A9P0TN79"/>
<protein>
    <recommendedName>
        <fullName evidence="12">Flavodoxin-like domain-containing protein</fullName>
    </recommendedName>
</protein>
<dbReference type="SUPFAM" id="SSF52218">
    <property type="entry name" value="Flavoproteins"/>
    <property type="match status" value="1"/>
</dbReference>
<proteinExistence type="predicted"/>